<comment type="similarity">
    <text evidence="1 2">Belongs to the NPR3 family.</text>
</comment>
<comment type="caution">
    <text evidence="4">The sequence shown here is derived from an EMBL/GenBank/DDBJ whole genome shotgun (WGS) entry which is preliminary data.</text>
</comment>
<evidence type="ECO:0000313" key="5">
    <source>
        <dbReference type="Proteomes" id="UP001186944"/>
    </source>
</evidence>
<evidence type="ECO:0000256" key="2">
    <source>
        <dbReference type="RuleBase" id="RU368069"/>
    </source>
</evidence>
<dbReference type="PANTHER" id="PTHR13153:SF5">
    <property type="entry name" value="GATOR COMPLEX PROTEIN NPRL3"/>
    <property type="match status" value="1"/>
</dbReference>
<sequence>MLLDTSKTKLSSSGKSSHQIISFNIVFALRVAIHHEEGRCQYLSTQAKIMISVHDEVAALPEDSMERESPFDLILQRSSLARDLRSVLENICDSGVVHMFLNKWIEISYCMPHKIHFLPGPGRPIRIEVPYHGILLLEDRQILQESFPSDCSPAISRVVTVTTPLQSLQVLSLESDLSLSQIFQVVSHLVYWAKAIIIYPLCETNLYVLSPTANIYCNDALVKECAQQFDKSLPDVMADFSSPTPLSESKDILNHPKQQEQKVKMVVWMLQKHLLIQLHTYIIFSPPLPRSHKKYDDSLVRSAGMPSLPEEESVASFSDIASVNSDESYSVAYSSTYNSQISKSPSDSSSVLDDKSFWPLQDGLAHLTKEEKEAVYNVPASKNLEDIKLFTRLCPYFNGKHHMEEIMYYENLSRSQLMTVIDKFRQVLISCQYEDPATSFADIT</sequence>
<dbReference type="GO" id="GO:0038202">
    <property type="term" value="P:TORC1 signaling"/>
    <property type="evidence" value="ECO:0007669"/>
    <property type="project" value="TreeGrafter"/>
</dbReference>
<dbReference type="AlphaFoldDB" id="A0AA88XRI4"/>
<evidence type="ECO:0000259" key="3">
    <source>
        <dbReference type="Pfam" id="PF24064"/>
    </source>
</evidence>
<keyword evidence="2" id="KW-0458">Lysosome</keyword>
<dbReference type="PANTHER" id="PTHR13153">
    <property type="entry name" value="CGTHBA PROTEIN -14 GENE PROTEIN"/>
    <property type="match status" value="1"/>
</dbReference>
<organism evidence="4 5">
    <name type="scientific">Pinctada imbricata</name>
    <name type="common">Atlantic pearl-oyster</name>
    <name type="synonym">Pinctada martensii</name>
    <dbReference type="NCBI Taxonomy" id="66713"/>
    <lineage>
        <taxon>Eukaryota</taxon>
        <taxon>Metazoa</taxon>
        <taxon>Spiralia</taxon>
        <taxon>Lophotrochozoa</taxon>
        <taxon>Mollusca</taxon>
        <taxon>Bivalvia</taxon>
        <taxon>Autobranchia</taxon>
        <taxon>Pteriomorphia</taxon>
        <taxon>Pterioida</taxon>
        <taxon>Pterioidea</taxon>
        <taxon>Pteriidae</taxon>
        <taxon>Pinctada</taxon>
    </lineage>
</organism>
<dbReference type="InterPro" id="IPR005365">
    <property type="entry name" value="Npr3"/>
</dbReference>
<comment type="subcellular location">
    <subcellularLocation>
        <location evidence="2">Lysosome</location>
    </subcellularLocation>
</comment>
<dbReference type="InterPro" id="IPR056603">
    <property type="entry name" value="HTH_NPRL3"/>
</dbReference>
<gene>
    <name evidence="4" type="ORF">FSP39_011028</name>
</gene>
<dbReference type="GO" id="GO:0005764">
    <property type="term" value="C:lysosome"/>
    <property type="evidence" value="ECO:0007669"/>
    <property type="project" value="UniProtKB-SubCell"/>
</dbReference>
<dbReference type="GO" id="GO:1904262">
    <property type="term" value="P:negative regulation of TORC1 signaling"/>
    <property type="evidence" value="ECO:0007669"/>
    <property type="project" value="TreeGrafter"/>
</dbReference>
<feature type="domain" description="GATOR1 complex protein NPRL3 C-terminal HTH" evidence="3">
    <location>
        <begin position="368"/>
        <end position="429"/>
    </location>
</feature>
<dbReference type="EMBL" id="VSWD01000010">
    <property type="protein sequence ID" value="KAK3090338.1"/>
    <property type="molecule type" value="Genomic_DNA"/>
</dbReference>
<keyword evidence="2" id="KW-0732">Signal</keyword>
<evidence type="ECO:0000256" key="1">
    <source>
        <dbReference type="ARBA" id="ARBA00010546"/>
    </source>
</evidence>
<dbReference type="GO" id="GO:1990130">
    <property type="term" value="C:GATOR1 complex"/>
    <property type="evidence" value="ECO:0007669"/>
    <property type="project" value="UniProtKB-UniRule"/>
</dbReference>
<dbReference type="GO" id="GO:0010508">
    <property type="term" value="P:positive regulation of autophagy"/>
    <property type="evidence" value="ECO:0007669"/>
    <property type="project" value="TreeGrafter"/>
</dbReference>
<reference evidence="4" key="1">
    <citation type="submission" date="2019-08" db="EMBL/GenBank/DDBJ databases">
        <title>The improved chromosome-level genome for the pearl oyster Pinctada fucata martensii using PacBio sequencing and Hi-C.</title>
        <authorList>
            <person name="Zheng Z."/>
        </authorList>
    </citation>
    <scope>NUCLEOTIDE SEQUENCE</scope>
    <source>
        <strain evidence="4">ZZ-2019</strain>
        <tissue evidence="4">Adductor muscle</tissue>
    </source>
</reference>
<comment type="function">
    <text evidence="2">As a component of the GATOR1 complex functions as an inhibitor of the amino acid-sensing branch of the TORC1 pathway.</text>
</comment>
<keyword evidence="5" id="KW-1185">Reference proteome</keyword>
<dbReference type="Pfam" id="PF24064">
    <property type="entry name" value="HTH_NPRL3"/>
    <property type="match status" value="1"/>
</dbReference>
<evidence type="ECO:0000313" key="4">
    <source>
        <dbReference type="EMBL" id="KAK3090338.1"/>
    </source>
</evidence>
<accession>A0AA88XRI4</accession>
<dbReference type="GO" id="GO:0034198">
    <property type="term" value="P:cellular response to amino acid starvation"/>
    <property type="evidence" value="ECO:0007669"/>
    <property type="project" value="UniProtKB-UniRule"/>
</dbReference>
<name>A0AA88XRI4_PINIB</name>
<dbReference type="Pfam" id="PF03666">
    <property type="entry name" value="NPR3"/>
    <property type="match status" value="1"/>
</dbReference>
<protein>
    <recommendedName>
        <fullName evidence="2">GATOR complex protein NPRL3</fullName>
    </recommendedName>
    <alternativeName>
        <fullName evidence="2">Nitrogen permease regulator 3-like protein</fullName>
    </alternativeName>
</protein>
<dbReference type="Proteomes" id="UP001186944">
    <property type="component" value="Unassembled WGS sequence"/>
</dbReference>
<proteinExistence type="inferred from homology"/>